<feature type="transmembrane region" description="Helical" evidence="4">
    <location>
        <begin position="295"/>
        <end position="318"/>
    </location>
</feature>
<dbReference type="InterPro" id="IPR000160">
    <property type="entry name" value="GGDEF_dom"/>
</dbReference>
<dbReference type="RefSeq" id="WP_139687269.1">
    <property type="nucleotide sequence ID" value="NZ_WEHW01000006.1"/>
</dbReference>
<dbReference type="GO" id="GO:0005886">
    <property type="term" value="C:plasma membrane"/>
    <property type="evidence" value="ECO:0007669"/>
    <property type="project" value="TreeGrafter"/>
</dbReference>
<dbReference type="EC" id="2.7.7.65" evidence="1"/>
<dbReference type="EMBL" id="WEHW01000006">
    <property type="protein sequence ID" value="KAB7652113.1"/>
    <property type="molecule type" value="Genomic_DNA"/>
</dbReference>
<evidence type="ECO:0000259" key="5">
    <source>
        <dbReference type="PROSITE" id="PS50887"/>
    </source>
</evidence>
<dbReference type="AlphaFoldDB" id="A0AAI9SEF4"/>
<evidence type="ECO:0000313" key="6">
    <source>
        <dbReference type="EMBL" id="KAB7652113.1"/>
    </source>
</evidence>
<gene>
    <name evidence="6" type="ORF">GBM96_03040</name>
</gene>
<dbReference type="Pfam" id="PF00990">
    <property type="entry name" value="GGDEF"/>
    <property type="match status" value="1"/>
</dbReference>
<dbReference type="SUPFAM" id="SSF55073">
    <property type="entry name" value="Nucleotide cyclase"/>
    <property type="match status" value="1"/>
</dbReference>
<evidence type="ECO:0000256" key="2">
    <source>
        <dbReference type="ARBA" id="ARBA00034247"/>
    </source>
</evidence>
<organism evidence="6 7">
    <name type="scientific">Sutterella seckii</name>
    <dbReference type="NCBI Taxonomy" id="1944635"/>
    <lineage>
        <taxon>Bacteria</taxon>
        <taxon>Pseudomonadati</taxon>
        <taxon>Pseudomonadota</taxon>
        <taxon>Betaproteobacteria</taxon>
        <taxon>Burkholderiales</taxon>
        <taxon>Sutterellaceae</taxon>
        <taxon>Sutterella</taxon>
    </lineage>
</organism>
<comment type="caution">
    <text evidence="6">The sequence shown here is derived from an EMBL/GenBank/DDBJ whole genome shotgun (WGS) entry which is preliminary data.</text>
</comment>
<comment type="catalytic activity">
    <reaction evidence="2">
        <text>2 GTP = 3',3'-c-di-GMP + 2 diphosphate</text>
        <dbReference type="Rhea" id="RHEA:24898"/>
        <dbReference type="ChEBI" id="CHEBI:33019"/>
        <dbReference type="ChEBI" id="CHEBI:37565"/>
        <dbReference type="ChEBI" id="CHEBI:58805"/>
        <dbReference type="EC" id="2.7.7.65"/>
    </reaction>
</comment>
<dbReference type="CDD" id="cd01949">
    <property type="entry name" value="GGDEF"/>
    <property type="match status" value="1"/>
</dbReference>
<feature type="coiled-coil region" evidence="3">
    <location>
        <begin position="221"/>
        <end position="255"/>
    </location>
</feature>
<sequence length="558" mass="62590">MMFFRKHAPDALEDASSGMRSQAKGSIRLRSFLILLFVPIIILMMISVSLLVHVNSSISKHTSNLSKETVQKILYAQRSFVNLESLRSALSTLATTPGLANARSAYIDAFALLSESSIDRHESMKAETMLLLSKIRTVWLERQKLETERDVIYREWKIFHGFGLMTYLLSGNTGNEAGGFPAVMRGNERIDIVEAKVDLLSSLAHKIYADIHQSCTHPVLSENLKNACDGFTRSYERLNRQFSTLKASNQKFQARLDDMEESTSKLSRLFIEIESQDILKDVGVINQLADQLQPIVGTFTVVILLICAVLILGFMMLLRPLRAISIAIERFEQTLRVPDRIIHSPILELSQISEWLTVLFKRFAKEQSRSKELFSSYRSLLWTSSHDALTGLANRYALQNFINTTPVAPARLGLMMVDIDFFKRINDTRGHLFGDKVLQAAAHTLKAAVSESDEVFRYGGEEFCVICPDVSDENLRKIAARLLKAVRHISRDTAELHEDEAENPLTISIGCARVNLMPGAQSIESMIAAADEALYRAKQRGRNRAETAPLSTADAPQP</sequence>
<name>A0AAI9SEF4_9BURK</name>
<dbReference type="InterPro" id="IPR050469">
    <property type="entry name" value="Diguanylate_Cyclase"/>
</dbReference>
<dbReference type="GO" id="GO:0043709">
    <property type="term" value="P:cell adhesion involved in single-species biofilm formation"/>
    <property type="evidence" value="ECO:0007669"/>
    <property type="project" value="TreeGrafter"/>
</dbReference>
<keyword evidence="4" id="KW-1133">Transmembrane helix</keyword>
<reference evidence="6 7" key="1">
    <citation type="submission" date="2019-10" db="EMBL/GenBank/DDBJ databases">
        <title>Genome diversity of Sutterella seckii.</title>
        <authorList>
            <person name="Chaplin A.V."/>
            <person name="Sokolova S.R."/>
            <person name="Mosin K.A."/>
            <person name="Ivanova E.L."/>
            <person name="Kochetkova T.O."/>
            <person name="Goltsov A.Y."/>
            <person name="Trofimov D.Y."/>
            <person name="Efimov B.A."/>
        </authorList>
    </citation>
    <scope>NUCLEOTIDE SEQUENCE [LARGE SCALE GENOMIC DNA]</scope>
    <source>
        <strain evidence="6 7">ASD3426</strain>
    </source>
</reference>
<evidence type="ECO:0000313" key="7">
    <source>
        <dbReference type="Proteomes" id="UP000469462"/>
    </source>
</evidence>
<evidence type="ECO:0000256" key="4">
    <source>
        <dbReference type="SAM" id="Phobius"/>
    </source>
</evidence>
<dbReference type="InterPro" id="IPR043128">
    <property type="entry name" value="Rev_trsase/Diguanyl_cyclase"/>
</dbReference>
<evidence type="ECO:0000256" key="3">
    <source>
        <dbReference type="SAM" id="Coils"/>
    </source>
</evidence>
<keyword evidence="3" id="KW-0175">Coiled coil</keyword>
<protein>
    <recommendedName>
        <fullName evidence="1">diguanylate cyclase</fullName>
        <ecNumber evidence="1">2.7.7.65</ecNumber>
    </recommendedName>
</protein>
<dbReference type="Gene3D" id="3.30.70.270">
    <property type="match status" value="1"/>
</dbReference>
<keyword evidence="4" id="KW-0472">Membrane</keyword>
<dbReference type="PROSITE" id="PS50887">
    <property type="entry name" value="GGDEF"/>
    <property type="match status" value="1"/>
</dbReference>
<feature type="transmembrane region" description="Helical" evidence="4">
    <location>
        <begin position="32"/>
        <end position="54"/>
    </location>
</feature>
<keyword evidence="4" id="KW-0812">Transmembrane</keyword>
<feature type="domain" description="GGDEF" evidence="5">
    <location>
        <begin position="410"/>
        <end position="550"/>
    </location>
</feature>
<dbReference type="GO" id="GO:1902201">
    <property type="term" value="P:negative regulation of bacterial-type flagellum-dependent cell motility"/>
    <property type="evidence" value="ECO:0007669"/>
    <property type="project" value="TreeGrafter"/>
</dbReference>
<dbReference type="GO" id="GO:0052621">
    <property type="term" value="F:diguanylate cyclase activity"/>
    <property type="evidence" value="ECO:0007669"/>
    <property type="project" value="UniProtKB-EC"/>
</dbReference>
<dbReference type="InterPro" id="IPR029787">
    <property type="entry name" value="Nucleotide_cyclase"/>
</dbReference>
<accession>A0AAI9SEF4</accession>
<dbReference type="PANTHER" id="PTHR45138:SF9">
    <property type="entry name" value="DIGUANYLATE CYCLASE DGCM-RELATED"/>
    <property type="match status" value="1"/>
</dbReference>
<proteinExistence type="predicted"/>
<dbReference type="NCBIfam" id="TIGR00254">
    <property type="entry name" value="GGDEF"/>
    <property type="match status" value="1"/>
</dbReference>
<keyword evidence="7" id="KW-1185">Reference proteome</keyword>
<evidence type="ECO:0000256" key="1">
    <source>
        <dbReference type="ARBA" id="ARBA00012528"/>
    </source>
</evidence>
<dbReference type="PANTHER" id="PTHR45138">
    <property type="entry name" value="REGULATORY COMPONENTS OF SENSORY TRANSDUCTION SYSTEM"/>
    <property type="match status" value="1"/>
</dbReference>
<dbReference type="FunFam" id="3.30.70.270:FF:000001">
    <property type="entry name" value="Diguanylate cyclase domain protein"/>
    <property type="match status" value="1"/>
</dbReference>
<dbReference type="SMART" id="SM00267">
    <property type="entry name" value="GGDEF"/>
    <property type="match status" value="1"/>
</dbReference>
<dbReference type="Proteomes" id="UP000469462">
    <property type="component" value="Unassembled WGS sequence"/>
</dbReference>